<accession>A0A8H3M3A6</accession>
<organism evidence="2 3">
    <name type="scientific">Rhizophagus clarus</name>
    <dbReference type="NCBI Taxonomy" id="94130"/>
    <lineage>
        <taxon>Eukaryota</taxon>
        <taxon>Fungi</taxon>
        <taxon>Fungi incertae sedis</taxon>
        <taxon>Mucoromycota</taxon>
        <taxon>Glomeromycotina</taxon>
        <taxon>Glomeromycetes</taxon>
        <taxon>Glomerales</taxon>
        <taxon>Glomeraceae</taxon>
        <taxon>Rhizophagus</taxon>
    </lineage>
</organism>
<name>A0A8H3M3A6_9GLOM</name>
<protein>
    <submittedName>
        <fullName evidence="2">Uncharacterized protein</fullName>
    </submittedName>
</protein>
<sequence length="438" mass="50491">MTSQYNAQFEDKIITREMECRERKAKLIFLIIIAILTAAYGSWNFYRMYVAIHNPVVTMKTSMRQSMPVPGVVICGKTLDMQPRCYKSEFNAADDDYQLGASCDRYLTNYDSRMDATQFINMRGFNDLTLFNCFILNPYQKDDGLIFDNSTQKIALALWSTENANNTQFNITKDEWFLYGTFTEWDNPYRVRFQIVKMPSISYIYFKREEYYNISRSGAIFGDTTSSDVKSNSKVEIETIFASFDLTGFAISPNLWEILRIVPSKYVTNPDTNTQEYPVTVYFNRIEFTLLQLAANMGGFVSILSAIYFVLFGSQRVNPWGIVQRHILKSVPAPPPVYMPSVDDNLEKGYLQLSQTFPNNGPQPTSELDHSVLNRQVAEDYIDPTPQGGLSTQIPISPYDIQRIRNELRGEVQLTIARELEILKLFLSKYYLKDVIKQ</sequence>
<dbReference type="OrthoDB" id="5594682at2759"/>
<dbReference type="AlphaFoldDB" id="A0A8H3M3A6"/>
<feature type="transmembrane region" description="Helical" evidence="1">
    <location>
        <begin position="27"/>
        <end position="46"/>
    </location>
</feature>
<comment type="caution">
    <text evidence="2">The sequence shown here is derived from an EMBL/GenBank/DDBJ whole genome shotgun (WGS) entry which is preliminary data.</text>
</comment>
<evidence type="ECO:0000313" key="3">
    <source>
        <dbReference type="Proteomes" id="UP000615446"/>
    </source>
</evidence>
<dbReference type="Proteomes" id="UP000615446">
    <property type="component" value="Unassembled WGS sequence"/>
</dbReference>
<feature type="transmembrane region" description="Helical" evidence="1">
    <location>
        <begin position="290"/>
        <end position="311"/>
    </location>
</feature>
<reference evidence="2" key="1">
    <citation type="submission" date="2019-10" db="EMBL/GenBank/DDBJ databases">
        <title>Conservation and host-specific expression of non-tandemly repeated heterogenous ribosome RNA gene in arbuscular mycorrhizal fungi.</title>
        <authorList>
            <person name="Maeda T."/>
            <person name="Kobayashi Y."/>
            <person name="Nakagawa T."/>
            <person name="Ezawa T."/>
            <person name="Yamaguchi K."/>
            <person name="Bino T."/>
            <person name="Nishimoto Y."/>
            <person name="Shigenobu S."/>
            <person name="Kawaguchi M."/>
        </authorList>
    </citation>
    <scope>NUCLEOTIDE SEQUENCE</scope>
    <source>
        <strain evidence="2">HR1</strain>
    </source>
</reference>
<proteinExistence type="predicted"/>
<dbReference type="EMBL" id="BLAL01000252">
    <property type="protein sequence ID" value="GES96796.1"/>
    <property type="molecule type" value="Genomic_DNA"/>
</dbReference>
<gene>
    <name evidence="2" type="ORF">RCL2_002341100</name>
</gene>
<keyword evidence="1" id="KW-1133">Transmembrane helix</keyword>
<evidence type="ECO:0000313" key="2">
    <source>
        <dbReference type="EMBL" id="GES96796.1"/>
    </source>
</evidence>
<evidence type="ECO:0000256" key="1">
    <source>
        <dbReference type="SAM" id="Phobius"/>
    </source>
</evidence>
<keyword evidence="1" id="KW-0812">Transmembrane</keyword>
<keyword evidence="1" id="KW-0472">Membrane</keyword>